<evidence type="ECO:0000313" key="1">
    <source>
        <dbReference type="EMBL" id="EZH73763.1"/>
    </source>
</evidence>
<reference evidence="1 2" key="1">
    <citation type="submission" date="2014-04" db="EMBL/GenBank/DDBJ databases">
        <title>Aquimarina sp. 22II-S11-z7 Genome Sequencing.</title>
        <authorList>
            <person name="Lai Q."/>
        </authorList>
    </citation>
    <scope>NUCLEOTIDE SEQUENCE [LARGE SCALE GENOMIC DNA]</scope>
    <source>
        <strain evidence="1 2">22II-S11-z7</strain>
    </source>
</reference>
<gene>
    <name evidence="1" type="ORF">ATO12_17670</name>
</gene>
<accession>A0A023BVE1</accession>
<name>A0A023BVE1_9FLAO</name>
<comment type="caution">
    <text evidence="1">The sequence shown here is derived from an EMBL/GenBank/DDBJ whole genome shotgun (WGS) entry which is preliminary data.</text>
</comment>
<dbReference type="AlphaFoldDB" id="A0A023BVE1"/>
<protein>
    <submittedName>
        <fullName evidence="1">Uncharacterized protein</fullName>
    </submittedName>
</protein>
<sequence>MLLKKSFSISILHVLLPYMLIKHFDILYTQLLSISKMYFLFISAFHKTLPTLDTPQNVQNYNSPTKM</sequence>
<keyword evidence="2" id="KW-1185">Reference proteome</keyword>
<proteinExistence type="predicted"/>
<dbReference type="EMBL" id="AQRA01000005">
    <property type="protein sequence ID" value="EZH73763.1"/>
    <property type="molecule type" value="Genomic_DNA"/>
</dbReference>
<evidence type="ECO:0000313" key="2">
    <source>
        <dbReference type="Proteomes" id="UP000023541"/>
    </source>
</evidence>
<dbReference type="Proteomes" id="UP000023541">
    <property type="component" value="Unassembled WGS sequence"/>
</dbReference>
<organism evidence="1 2">
    <name type="scientific">Aquimarina atlantica</name>
    <dbReference type="NCBI Taxonomy" id="1317122"/>
    <lineage>
        <taxon>Bacteria</taxon>
        <taxon>Pseudomonadati</taxon>
        <taxon>Bacteroidota</taxon>
        <taxon>Flavobacteriia</taxon>
        <taxon>Flavobacteriales</taxon>
        <taxon>Flavobacteriaceae</taxon>
        <taxon>Aquimarina</taxon>
    </lineage>
</organism>
<dbReference type="STRING" id="1317122.ATO12_17670"/>